<evidence type="ECO:0000256" key="1">
    <source>
        <dbReference type="SAM" id="MobiDB-lite"/>
    </source>
</evidence>
<dbReference type="EMBL" id="CALNXK010000017">
    <property type="protein sequence ID" value="CAH3104614.1"/>
    <property type="molecule type" value="Genomic_DNA"/>
</dbReference>
<sequence>AEIAEGVWCCTIKVKALINSVLSRTALACAMLTIFYPRDDLSGKRLSELDSRIVNAIAEFAVVAKVTEREPKPPKEGEVPKQKKTVTKGDVMQALRQKCNQLIFQTNRPSYHKGN</sequence>
<feature type="non-terminal residue" evidence="2">
    <location>
        <position position="1"/>
    </location>
</feature>
<gene>
    <name evidence="2" type="ORF">PLOB_00012446</name>
</gene>
<accession>A0ABN8NCT9</accession>
<reference evidence="2 3" key="1">
    <citation type="submission" date="2022-05" db="EMBL/GenBank/DDBJ databases">
        <authorList>
            <consortium name="Genoscope - CEA"/>
            <person name="William W."/>
        </authorList>
    </citation>
    <scope>NUCLEOTIDE SEQUENCE [LARGE SCALE GENOMIC DNA]</scope>
</reference>
<dbReference type="Proteomes" id="UP001159405">
    <property type="component" value="Unassembled WGS sequence"/>
</dbReference>
<evidence type="ECO:0000313" key="3">
    <source>
        <dbReference type="Proteomes" id="UP001159405"/>
    </source>
</evidence>
<feature type="compositionally biased region" description="Basic and acidic residues" evidence="1">
    <location>
        <begin position="68"/>
        <end position="81"/>
    </location>
</feature>
<keyword evidence="3" id="KW-1185">Reference proteome</keyword>
<evidence type="ECO:0000313" key="2">
    <source>
        <dbReference type="EMBL" id="CAH3104614.1"/>
    </source>
</evidence>
<organism evidence="2 3">
    <name type="scientific">Porites lobata</name>
    <dbReference type="NCBI Taxonomy" id="104759"/>
    <lineage>
        <taxon>Eukaryota</taxon>
        <taxon>Metazoa</taxon>
        <taxon>Cnidaria</taxon>
        <taxon>Anthozoa</taxon>
        <taxon>Hexacorallia</taxon>
        <taxon>Scleractinia</taxon>
        <taxon>Fungiina</taxon>
        <taxon>Poritidae</taxon>
        <taxon>Porites</taxon>
    </lineage>
</organism>
<name>A0ABN8NCT9_9CNID</name>
<comment type="caution">
    <text evidence="2">The sequence shown here is derived from an EMBL/GenBank/DDBJ whole genome shotgun (WGS) entry which is preliminary data.</text>
</comment>
<feature type="region of interest" description="Disordered" evidence="1">
    <location>
        <begin position="68"/>
        <end position="87"/>
    </location>
</feature>
<protein>
    <submittedName>
        <fullName evidence="2">Uncharacterized protein</fullName>
    </submittedName>
</protein>
<proteinExistence type="predicted"/>